<proteinExistence type="predicted"/>
<accession>A0AAD9A2A9</accession>
<evidence type="ECO:0000313" key="3">
    <source>
        <dbReference type="Proteomes" id="UP001243330"/>
    </source>
</evidence>
<sequence length="121" mass="12947">MRLLRLACMAFVRGVWCSACLVWVCGGGSRKEAASRTTTPSFSKHDIKASAGETARQRVGRCFGPHHCSCRVASHFENPLKLLLLAVALNGPASGTVRVELELTVGHHITSVGFPPPFSSS</sequence>
<protein>
    <recommendedName>
        <fullName evidence="4">Secreted protein</fullName>
    </recommendedName>
</protein>
<feature type="chain" id="PRO_5042217305" description="Secreted protein" evidence="1">
    <location>
        <begin position="18"/>
        <end position="121"/>
    </location>
</feature>
<feature type="signal peptide" evidence="1">
    <location>
        <begin position="1"/>
        <end position="17"/>
    </location>
</feature>
<evidence type="ECO:0000256" key="1">
    <source>
        <dbReference type="SAM" id="SignalP"/>
    </source>
</evidence>
<dbReference type="Proteomes" id="UP001243330">
    <property type="component" value="Unassembled WGS sequence"/>
</dbReference>
<comment type="caution">
    <text evidence="2">The sequence shown here is derived from an EMBL/GenBank/DDBJ whole genome shotgun (WGS) entry which is preliminary data.</text>
</comment>
<gene>
    <name evidence="2" type="ORF">CCHR01_17562</name>
</gene>
<evidence type="ECO:0008006" key="4">
    <source>
        <dbReference type="Google" id="ProtNLM"/>
    </source>
</evidence>
<organism evidence="2 3">
    <name type="scientific">Colletotrichum chrysophilum</name>
    <dbReference type="NCBI Taxonomy" id="1836956"/>
    <lineage>
        <taxon>Eukaryota</taxon>
        <taxon>Fungi</taxon>
        <taxon>Dikarya</taxon>
        <taxon>Ascomycota</taxon>
        <taxon>Pezizomycotina</taxon>
        <taxon>Sordariomycetes</taxon>
        <taxon>Hypocreomycetidae</taxon>
        <taxon>Glomerellales</taxon>
        <taxon>Glomerellaceae</taxon>
        <taxon>Colletotrichum</taxon>
        <taxon>Colletotrichum gloeosporioides species complex</taxon>
    </lineage>
</organism>
<keyword evidence="1" id="KW-0732">Signal</keyword>
<reference evidence="2" key="1">
    <citation type="submission" date="2023-01" db="EMBL/GenBank/DDBJ databases">
        <title>Colletotrichum chrysophilum M932 genome sequence.</title>
        <authorList>
            <person name="Baroncelli R."/>
        </authorList>
    </citation>
    <scope>NUCLEOTIDE SEQUENCE</scope>
    <source>
        <strain evidence="2">M932</strain>
    </source>
</reference>
<name>A0AAD9A2A9_9PEZI</name>
<dbReference type="AlphaFoldDB" id="A0AAD9A2A9"/>
<keyword evidence="3" id="KW-1185">Reference proteome</keyword>
<dbReference type="EMBL" id="JAQOWY010000625">
    <property type="protein sequence ID" value="KAK1839814.1"/>
    <property type="molecule type" value="Genomic_DNA"/>
</dbReference>
<evidence type="ECO:0000313" key="2">
    <source>
        <dbReference type="EMBL" id="KAK1839814.1"/>
    </source>
</evidence>